<comment type="caution">
    <text evidence="4">The sequence shown here is derived from an EMBL/GenBank/DDBJ whole genome shotgun (WGS) entry which is preliminary data.</text>
</comment>
<evidence type="ECO:0000256" key="1">
    <source>
        <dbReference type="PROSITE-ProRule" id="PRU00339"/>
    </source>
</evidence>
<dbReference type="InterPro" id="IPR011990">
    <property type="entry name" value="TPR-like_helical_dom_sf"/>
</dbReference>
<dbReference type="PANTHER" id="PTHR43861">
    <property type="entry name" value="TRANS-ACONITATE 2-METHYLTRANSFERASE-RELATED"/>
    <property type="match status" value="1"/>
</dbReference>
<evidence type="ECO:0000259" key="3">
    <source>
        <dbReference type="Pfam" id="PF08242"/>
    </source>
</evidence>
<proteinExistence type="predicted"/>
<accession>A0ABP7EIU7</accession>
<sequence length="453" mass="47313">MGHPIQQDGLSAVRDDAGDAGDPRDAHDAHDMEAPGIPVLLEDCLERALERVRAGDGPGAEAALADAETASDTGAAGDARVAHLRAVAAHLRHDAEAAERLMAVALTATTDPTLVASLHNDLGNMRLEAGRPAAAVESYEASLAVQPADAPTWANLATARRHAGDPVGAGRTGLHVLELESGAALGRAAVGAALVHLTGQGRTTEALDLVRRWVELDPEHPGARHRLAALGGLPVPDRAPDDYVETLFDASAEDFDDHLAGLGYRAPGLVVDHVTVLLGEAGGALDVADLGCGTGLVGHLVRPWARSLVGCDLSVGMLRKAQRRGCYDTLHHAELGAFLGARHAAYDLVVCADTLCYFGDLTDVTRAAAGALRPGGTLVATVERLEDRSWQLTPTGRYAHSSGHLHEVAVRAGLHEVTTRRVHLRLEAGEPVEGLLWSARRPRAAADGTGADS</sequence>
<organism evidence="4 5">
    <name type="scientific">Terrabacter ginsenosidimutans</name>
    <dbReference type="NCBI Taxonomy" id="490575"/>
    <lineage>
        <taxon>Bacteria</taxon>
        <taxon>Bacillati</taxon>
        <taxon>Actinomycetota</taxon>
        <taxon>Actinomycetes</taxon>
        <taxon>Micrococcales</taxon>
        <taxon>Intrasporangiaceae</taxon>
        <taxon>Terrabacter</taxon>
    </lineage>
</organism>
<dbReference type="Gene3D" id="3.40.50.150">
    <property type="entry name" value="Vaccinia Virus protein VP39"/>
    <property type="match status" value="1"/>
</dbReference>
<dbReference type="Proteomes" id="UP001501468">
    <property type="component" value="Unassembled WGS sequence"/>
</dbReference>
<dbReference type="CDD" id="cd02440">
    <property type="entry name" value="AdoMet_MTases"/>
    <property type="match status" value="1"/>
</dbReference>
<keyword evidence="1" id="KW-0802">TPR repeat</keyword>
<feature type="repeat" description="TPR" evidence="1">
    <location>
        <begin position="116"/>
        <end position="149"/>
    </location>
</feature>
<dbReference type="Pfam" id="PF08242">
    <property type="entry name" value="Methyltransf_12"/>
    <property type="match status" value="1"/>
</dbReference>
<dbReference type="SUPFAM" id="SSF53335">
    <property type="entry name" value="S-adenosyl-L-methionine-dependent methyltransferases"/>
    <property type="match status" value="1"/>
</dbReference>
<keyword evidence="5" id="KW-1185">Reference proteome</keyword>
<feature type="domain" description="Methyltransferase type 12" evidence="3">
    <location>
        <begin position="289"/>
        <end position="378"/>
    </location>
</feature>
<evidence type="ECO:0000313" key="5">
    <source>
        <dbReference type="Proteomes" id="UP001501468"/>
    </source>
</evidence>
<evidence type="ECO:0000256" key="2">
    <source>
        <dbReference type="SAM" id="MobiDB-lite"/>
    </source>
</evidence>
<reference evidence="5" key="1">
    <citation type="journal article" date="2019" name="Int. J. Syst. Evol. Microbiol.">
        <title>The Global Catalogue of Microorganisms (GCM) 10K type strain sequencing project: providing services to taxonomists for standard genome sequencing and annotation.</title>
        <authorList>
            <consortium name="The Broad Institute Genomics Platform"/>
            <consortium name="The Broad Institute Genome Sequencing Center for Infectious Disease"/>
            <person name="Wu L."/>
            <person name="Ma J."/>
        </authorList>
    </citation>
    <scope>NUCLEOTIDE SEQUENCE [LARGE SCALE GENOMIC DNA]</scope>
    <source>
        <strain evidence="5">JCM 17125</strain>
    </source>
</reference>
<feature type="region of interest" description="Disordered" evidence="2">
    <location>
        <begin position="1"/>
        <end position="33"/>
    </location>
</feature>
<dbReference type="EMBL" id="BAABDC010000009">
    <property type="protein sequence ID" value="GAA3718773.1"/>
    <property type="molecule type" value="Genomic_DNA"/>
</dbReference>
<dbReference type="InterPro" id="IPR029063">
    <property type="entry name" value="SAM-dependent_MTases_sf"/>
</dbReference>
<gene>
    <name evidence="4" type="ORF">GCM10022399_39010</name>
</gene>
<feature type="compositionally biased region" description="Basic and acidic residues" evidence="2">
    <location>
        <begin position="13"/>
        <end position="33"/>
    </location>
</feature>
<dbReference type="SUPFAM" id="SSF48452">
    <property type="entry name" value="TPR-like"/>
    <property type="match status" value="1"/>
</dbReference>
<dbReference type="InterPro" id="IPR019734">
    <property type="entry name" value="TPR_rpt"/>
</dbReference>
<dbReference type="InterPro" id="IPR013217">
    <property type="entry name" value="Methyltransf_12"/>
</dbReference>
<protein>
    <recommendedName>
        <fullName evidence="3">Methyltransferase type 12 domain-containing protein</fullName>
    </recommendedName>
</protein>
<dbReference type="PROSITE" id="PS50005">
    <property type="entry name" value="TPR"/>
    <property type="match status" value="1"/>
</dbReference>
<name>A0ABP7EIU7_9MICO</name>
<dbReference type="Gene3D" id="1.25.40.10">
    <property type="entry name" value="Tetratricopeptide repeat domain"/>
    <property type="match status" value="1"/>
</dbReference>
<evidence type="ECO:0000313" key="4">
    <source>
        <dbReference type="EMBL" id="GAA3718773.1"/>
    </source>
</evidence>